<accession>A0A140JZP2</accession>
<dbReference type="GO" id="GO:0003735">
    <property type="term" value="F:structural constituent of ribosome"/>
    <property type="evidence" value="ECO:0007669"/>
    <property type="project" value="InterPro"/>
</dbReference>
<dbReference type="NCBIfam" id="TIGR01009">
    <property type="entry name" value="rpsC_bact"/>
    <property type="match status" value="1"/>
</dbReference>
<dbReference type="InterPro" id="IPR015946">
    <property type="entry name" value="KH_dom-like_a/b"/>
</dbReference>
<dbReference type="InterPro" id="IPR001351">
    <property type="entry name" value="Ribosomal_uS3_C"/>
</dbReference>
<organism evidence="7">
    <name type="scientific">Partenskyella glossopodia</name>
    <dbReference type="NCBI Taxonomy" id="552666"/>
    <lineage>
        <taxon>Eukaryota</taxon>
        <taxon>Sar</taxon>
        <taxon>Rhizaria</taxon>
        <taxon>Cercozoa</taxon>
        <taxon>Chlorarachniophyceae</taxon>
        <taxon>Partenskyella</taxon>
    </lineage>
</organism>
<dbReference type="AlphaFoldDB" id="A0A140JZP2"/>
<proteinExistence type="inferred from homology"/>
<dbReference type="Gene3D" id="3.30.1140.32">
    <property type="entry name" value="Ribosomal protein S3, C-terminal domain"/>
    <property type="match status" value="1"/>
</dbReference>
<evidence type="ECO:0000256" key="4">
    <source>
        <dbReference type="ARBA" id="ARBA00035154"/>
    </source>
</evidence>
<evidence type="ECO:0000256" key="2">
    <source>
        <dbReference type="ARBA" id="ARBA00022980"/>
    </source>
</evidence>
<dbReference type="InterPro" id="IPR036419">
    <property type="entry name" value="Ribosomal_S3_C_sf"/>
</dbReference>
<keyword evidence="3 5" id="KW-0687">Ribonucleoprotein</keyword>
<geneLocation type="plastid" evidence="7"/>
<dbReference type="GeneID" id="27110072"/>
<dbReference type="PANTHER" id="PTHR11760">
    <property type="entry name" value="30S/40S RIBOSOMAL PROTEIN S3"/>
    <property type="match status" value="1"/>
</dbReference>
<dbReference type="InterPro" id="IPR018280">
    <property type="entry name" value="Ribosomal_uS3_CS"/>
</dbReference>
<dbReference type="HAMAP" id="MF_01309_B">
    <property type="entry name" value="Ribosomal_uS3_B"/>
    <property type="match status" value="1"/>
</dbReference>
<dbReference type="PANTHER" id="PTHR11760:SF19">
    <property type="entry name" value="SMALL RIBOSOMAL SUBUNIT PROTEIN US3C"/>
    <property type="match status" value="1"/>
</dbReference>
<dbReference type="InterPro" id="IPR005704">
    <property type="entry name" value="Ribosomal_uS3_bac-typ"/>
</dbReference>
<dbReference type="InterPro" id="IPR009019">
    <property type="entry name" value="KH_sf_prok-type"/>
</dbReference>
<dbReference type="Gene3D" id="3.30.300.20">
    <property type="match status" value="1"/>
</dbReference>
<reference evidence="7" key="1">
    <citation type="journal article" date="2016" name="J. Plant Res.">
        <title>Plastid genome sequences of Gymnochlora stellata, Lotharella vacuolata, and Partenskyella glossopodia reveal remarkable structural conservation among chlorarachniophyte species.</title>
        <authorList>
            <person name="Suzuki S."/>
            <person name="Hirakawa Y."/>
            <person name="Kofuji R."/>
            <person name="Sugita M."/>
            <person name="Ishida K."/>
        </authorList>
    </citation>
    <scope>NUCLEOTIDE SEQUENCE</scope>
    <source>
        <strain evidence="7">RCC365</strain>
    </source>
</reference>
<evidence type="ECO:0000259" key="6">
    <source>
        <dbReference type="Pfam" id="PF00189"/>
    </source>
</evidence>
<dbReference type="GO" id="GO:0022627">
    <property type="term" value="C:cytosolic small ribosomal subunit"/>
    <property type="evidence" value="ECO:0007669"/>
    <property type="project" value="TreeGrafter"/>
</dbReference>
<evidence type="ECO:0000313" key="7">
    <source>
        <dbReference type="EMBL" id="BAU62569.1"/>
    </source>
</evidence>
<gene>
    <name evidence="7" type="primary">rps3</name>
</gene>
<protein>
    <recommendedName>
        <fullName evidence="4">Small ribosomal subunit protein uS3c</fullName>
    </recommendedName>
</protein>
<name>A0A140JZP2_9EUKA</name>
<keyword evidence="2 5" id="KW-0689">Ribosomal protein</keyword>
<comment type="similarity">
    <text evidence="1 5">Belongs to the universal ribosomal protein uS3 family.</text>
</comment>
<dbReference type="RefSeq" id="YP_009240435.1">
    <property type="nucleotide sequence ID" value="NC_029742.1"/>
</dbReference>
<dbReference type="PROSITE" id="PS00548">
    <property type="entry name" value="RIBOSOMAL_S3"/>
    <property type="match status" value="1"/>
</dbReference>
<sequence length="228" mass="26646">MGQKVHPLGFRVNINKNYHSNWFVKPSNYSLLLFQDHLIRESIYNYFELINNSKNKKNLNDLIVITNIYISRKFDQININISIVSLNNEFFEIVHKLQKLLTINLMKLVNNNRNFSNSSKISVTLKESSEINVNAIFIAKCLIIDLENRIPFRRALKNIIGVVQKQKELLGIKIRVSGRLNGIEMARSEWVRKGRIPLQTLIANIEYSNDFAHTKYGLLGIKVWIYKR</sequence>
<dbReference type="InterPro" id="IPR057258">
    <property type="entry name" value="Ribosomal_uS3"/>
</dbReference>
<dbReference type="GO" id="GO:0006412">
    <property type="term" value="P:translation"/>
    <property type="evidence" value="ECO:0007669"/>
    <property type="project" value="InterPro"/>
</dbReference>
<dbReference type="Pfam" id="PF00189">
    <property type="entry name" value="Ribosomal_S3_C"/>
    <property type="match status" value="1"/>
</dbReference>
<dbReference type="GO" id="GO:0003723">
    <property type="term" value="F:RNA binding"/>
    <property type="evidence" value="ECO:0007669"/>
    <property type="project" value="InterPro"/>
</dbReference>
<dbReference type="SUPFAM" id="SSF54814">
    <property type="entry name" value="Prokaryotic type KH domain (KH-domain type II)"/>
    <property type="match status" value="1"/>
</dbReference>
<evidence type="ECO:0000256" key="1">
    <source>
        <dbReference type="ARBA" id="ARBA00010761"/>
    </source>
</evidence>
<evidence type="ECO:0000256" key="3">
    <source>
        <dbReference type="ARBA" id="ARBA00023274"/>
    </source>
</evidence>
<keyword evidence="7" id="KW-0934">Plastid</keyword>
<dbReference type="SUPFAM" id="SSF54821">
    <property type="entry name" value="Ribosomal protein S3 C-terminal domain"/>
    <property type="match status" value="1"/>
</dbReference>
<evidence type="ECO:0000256" key="5">
    <source>
        <dbReference type="RuleBase" id="RU003624"/>
    </source>
</evidence>
<dbReference type="EMBL" id="AP014948">
    <property type="protein sequence ID" value="BAU62569.1"/>
    <property type="molecule type" value="Genomic_DNA"/>
</dbReference>
<feature type="domain" description="Small ribosomal subunit protein uS3 C-terminal" evidence="6">
    <location>
        <begin position="145"/>
        <end position="225"/>
    </location>
</feature>